<accession>A0A3P6SFF3</accession>
<dbReference type="SUPFAM" id="SSF68906">
    <property type="entry name" value="SAP domain"/>
    <property type="match status" value="1"/>
</dbReference>
<reference evidence="15 16" key="1">
    <citation type="submission" date="2018-08" db="EMBL/GenBank/DDBJ databases">
        <authorList>
            <person name="Laetsch R D."/>
            <person name="Stevens L."/>
            <person name="Kumar S."/>
            <person name="Blaxter L. M."/>
        </authorList>
    </citation>
    <scope>NUCLEOTIDE SEQUENCE [LARGE SCALE GENOMIC DNA]</scope>
</reference>
<dbReference type="HAMAP" id="MF_01356">
    <property type="entry name" value="NDH1_NuoB"/>
    <property type="match status" value="1"/>
</dbReference>
<dbReference type="InterPro" id="IPR004181">
    <property type="entry name" value="Znf_MIZ"/>
</dbReference>
<dbReference type="GO" id="GO:0008270">
    <property type="term" value="F:zinc ion binding"/>
    <property type="evidence" value="ECO:0007669"/>
    <property type="project" value="UniProtKB-KW"/>
</dbReference>
<dbReference type="EMBL" id="UYRX01000088">
    <property type="protein sequence ID" value="VDK73366.1"/>
    <property type="molecule type" value="Genomic_DNA"/>
</dbReference>
<evidence type="ECO:0000256" key="12">
    <source>
        <dbReference type="SAM" id="MobiDB-lite"/>
    </source>
</evidence>
<dbReference type="Pfam" id="PF02891">
    <property type="entry name" value="zf-MIZ"/>
    <property type="match status" value="1"/>
</dbReference>
<dbReference type="InterPro" id="IPR013083">
    <property type="entry name" value="Znf_RING/FYVE/PHD"/>
</dbReference>
<dbReference type="PROSITE" id="PS51044">
    <property type="entry name" value="ZF_SP_RING"/>
    <property type="match status" value="1"/>
</dbReference>
<dbReference type="Proteomes" id="UP000277928">
    <property type="component" value="Unassembled WGS sequence"/>
</dbReference>
<evidence type="ECO:0000256" key="3">
    <source>
        <dbReference type="ARBA" id="ARBA00009173"/>
    </source>
</evidence>
<dbReference type="Pfam" id="PF01058">
    <property type="entry name" value="Oxidored_q6"/>
    <property type="match status" value="1"/>
</dbReference>
<name>A0A3P6SFF3_LITSI</name>
<dbReference type="InterPro" id="IPR023321">
    <property type="entry name" value="PINIT"/>
</dbReference>
<dbReference type="FunFam" id="2.60.120.780:FF:000007">
    <property type="entry name" value="E3 SUMO-protein ligase gei-17"/>
    <property type="match status" value="1"/>
</dbReference>
<dbReference type="GO" id="GO:0016925">
    <property type="term" value="P:protein sumoylation"/>
    <property type="evidence" value="ECO:0007669"/>
    <property type="project" value="UniProtKB-UniPathway"/>
</dbReference>
<keyword evidence="16" id="KW-1185">Reference proteome</keyword>
<dbReference type="Gene3D" id="2.60.120.780">
    <property type="entry name" value="PINIT domain"/>
    <property type="match status" value="1"/>
</dbReference>
<evidence type="ECO:0000313" key="15">
    <source>
        <dbReference type="EMBL" id="VDK73366.1"/>
    </source>
</evidence>
<evidence type="ECO:0000256" key="2">
    <source>
        <dbReference type="ARBA" id="ARBA00005383"/>
    </source>
</evidence>
<feature type="domain" description="SP-RING-type" evidence="13">
    <location>
        <begin position="560"/>
        <end position="641"/>
    </location>
</feature>
<dbReference type="NCBIfam" id="TIGR01957">
    <property type="entry name" value="nuoB_fam"/>
    <property type="match status" value="1"/>
</dbReference>
<protein>
    <recommendedName>
        <fullName evidence="9">Probable NADH dehydrogenase [ubiquinone] iron-sulfur protein 7, mitochondrial</fullName>
    </recommendedName>
</protein>
<comment type="pathway">
    <text evidence="1">Protein modification; protein sumoylation.</text>
</comment>
<evidence type="ECO:0000256" key="10">
    <source>
        <dbReference type="PROSITE-ProRule" id="PRU00452"/>
    </source>
</evidence>
<keyword evidence="6 10" id="KW-0863">Zinc-finger</keyword>
<dbReference type="STRING" id="42156.A0A3P6SFF3"/>
<dbReference type="GO" id="GO:0008137">
    <property type="term" value="F:NADH dehydrogenase (ubiquinone) activity"/>
    <property type="evidence" value="ECO:0007669"/>
    <property type="project" value="InterPro"/>
</dbReference>
<dbReference type="InterPro" id="IPR036361">
    <property type="entry name" value="SAP_dom_sf"/>
</dbReference>
<dbReference type="NCBIfam" id="NF005012">
    <property type="entry name" value="PRK06411.1"/>
    <property type="match status" value="1"/>
</dbReference>
<keyword evidence="7" id="KW-0862">Zinc</keyword>
<evidence type="ECO:0000256" key="7">
    <source>
        <dbReference type="ARBA" id="ARBA00022833"/>
    </source>
</evidence>
<dbReference type="Gene3D" id="3.30.40.10">
    <property type="entry name" value="Zinc/RING finger domain, C3HC4 (zinc finger)"/>
    <property type="match status" value="1"/>
</dbReference>
<dbReference type="CDD" id="cd16650">
    <property type="entry name" value="SP-RING_PIAS-like"/>
    <property type="match status" value="1"/>
</dbReference>
<dbReference type="Gene3D" id="3.40.50.12280">
    <property type="match status" value="1"/>
</dbReference>
<dbReference type="GO" id="GO:0051539">
    <property type="term" value="F:4 iron, 4 sulfur cluster binding"/>
    <property type="evidence" value="ECO:0007669"/>
    <property type="project" value="UniProtKB-KW"/>
</dbReference>
<proteinExistence type="inferred from homology"/>
<keyword evidence="11" id="KW-0004">4Fe-4S</keyword>
<keyword evidence="5 11" id="KW-0479">Metal-binding</keyword>
<keyword evidence="11" id="KW-0408">Iron</keyword>
<dbReference type="AlphaFoldDB" id="A0A3P6SFF3"/>
<keyword evidence="8 11" id="KW-0520">NAD</keyword>
<feature type="region of interest" description="Disordered" evidence="12">
    <location>
        <begin position="654"/>
        <end position="677"/>
    </location>
</feature>
<dbReference type="GO" id="GO:0015990">
    <property type="term" value="P:electron transport coupled proton transport"/>
    <property type="evidence" value="ECO:0007669"/>
    <property type="project" value="TreeGrafter"/>
</dbReference>
<organism evidence="15 16">
    <name type="scientific">Litomosoides sigmodontis</name>
    <name type="common">Filarial nematode worm</name>
    <dbReference type="NCBI Taxonomy" id="42156"/>
    <lineage>
        <taxon>Eukaryota</taxon>
        <taxon>Metazoa</taxon>
        <taxon>Ecdysozoa</taxon>
        <taxon>Nematoda</taxon>
        <taxon>Chromadorea</taxon>
        <taxon>Rhabditida</taxon>
        <taxon>Spirurina</taxon>
        <taxon>Spiruromorpha</taxon>
        <taxon>Filarioidea</taxon>
        <taxon>Onchocercidae</taxon>
        <taxon>Litomosoides</taxon>
    </lineage>
</organism>
<dbReference type="PANTHER" id="PTHR11995:SF14">
    <property type="entry name" value="NADH DEHYDROGENASE [UBIQUINONE] IRON-SULFUR PROTEIN 7, MITOCHONDRIAL"/>
    <property type="match status" value="1"/>
</dbReference>
<dbReference type="Gene3D" id="1.10.720.30">
    <property type="entry name" value="SAP domain"/>
    <property type="match status" value="1"/>
</dbReference>
<keyword evidence="11" id="KW-0411">Iron-sulfur</keyword>
<dbReference type="InterPro" id="IPR006137">
    <property type="entry name" value="NADH_UbQ_OxRdtase-like_20kDa"/>
</dbReference>
<evidence type="ECO:0000313" key="16">
    <source>
        <dbReference type="Proteomes" id="UP000277928"/>
    </source>
</evidence>
<evidence type="ECO:0000256" key="11">
    <source>
        <dbReference type="RuleBase" id="RU004464"/>
    </source>
</evidence>
<dbReference type="UniPathway" id="UPA00886"/>
<dbReference type="GO" id="GO:0045271">
    <property type="term" value="C:respiratory chain complex I"/>
    <property type="evidence" value="ECO:0007669"/>
    <property type="project" value="TreeGrafter"/>
</dbReference>
<evidence type="ECO:0000256" key="8">
    <source>
        <dbReference type="ARBA" id="ARBA00023027"/>
    </source>
</evidence>
<dbReference type="SUPFAM" id="SSF56770">
    <property type="entry name" value="HydA/Nqo6-like"/>
    <property type="match status" value="1"/>
</dbReference>
<dbReference type="PANTHER" id="PTHR11995">
    <property type="entry name" value="NADH DEHYDROGENASE"/>
    <property type="match status" value="1"/>
</dbReference>
<dbReference type="PROSITE" id="PS51466">
    <property type="entry name" value="PINIT"/>
    <property type="match status" value="1"/>
</dbReference>
<dbReference type="InterPro" id="IPR006138">
    <property type="entry name" value="NADH_UQ_OxRdtase_20Kd_su"/>
</dbReference>
<comment type="similarity">
    <text evidence="3 11">Belongs to the complex I 20 kDa subunit family.</text>
</comment>
<evidence type="ECO:0000256" key="5">
    <source>
        <dbReference type="ARBA" id="ARBA00022723"/>
    </source>
</evidence>
<dbReference type="PROSITE" id="PS01150">
    <property type="entry name" value="COMPLEX1_20K"/>
    <property type="match status" value="1"/>
</dbReference>
<comment type="similarity">
    <text evidence="2">Belongs to the PIAS family.</text>
</comment>
<feature type="domain" description="PINIT" evidence="14">
    <location>
        <begin position="361"/>
        <end position="527"/>
    </location>
</feature>
<evidence type="ECO:0000256" key="6">
    <source>
        <dbReference type="ARBA" id="ARBA00022771"/>
    </source>
</evidence>
<dbReference type="FunFam" id="3.40.50.12280:FF:000001">
    <property type="entry name" value="NADH-quinone oxidoreductase subunit B 2"/>
    <property type="match status" value="1"/>
</dbReference>
<dbReference type="GO" id="GO:0032981">
    <property type="term" value="P:mitochondrial respiratory chain complex I assembly"/>
    <property type="evidence" value="ECO:0007669"/>
    <property type="project" value="TreeGrafter"/>
</dbReference>
<dbReference type="GO" id="GO:0005739">
    <property type="term" value="C:mitochondrion"/>
    <property type="evidence" value="ECO:0007669"/>
    <property type="project" value="GOC"/>
</dbReference>
<evidence type="ECO:0000259" key="14">
    <source>
        <dbReference type="PROSITE" id="PS51466"/>
    </source>
</evidence>
<dbReference type="GO" id="GO:0009060">
    <property type="term" value="P:aerobic respiration"/>
    <property type="evidence" value="ECO:0007669"/>
    <property type="project" value="TreeGrafter"/>
</dbReference>
<feature type="compositionally biased region" description="Basic and acidic residues" evidence="12">
    <location>
        <begin position="654"/>
        <end position="665"/>
    </location>
</feature>
<dbReference type="Pfam" id="PF14324">
    <property type="entry name" value="PINIT"/>
    <property type="match status" value="1"/>
</dbReference>
<evidence type="ECO:0000256" key="1">
    <source>
        <dbReference type="ARBA" id="ARBA00004718"/>
    </source>
</evidence>
<evidence type="ECO:0000256" key="9">
    <source>
        <dbReference type="ARBA" id="ARBA00071853"/>
    </source>
</evidence>
<dbReference type="InterPro" id="IPR038654">
    <property type="entry name" value="PINIT_sf"/>
</dbReference>
<feature type="region of interest" description="Disordered" evidence="12">
    <location>
        <begin position="475"/>
        <end position="495"/>
    </location>
</feature>
<evidence type="ECO:0000256" key="4">
    <source>
        <dbReference type="ARBA" id="ARBA00011163"/>
    </source>
</evidence>
<dbReference type="OrthoDB" id="5875376at2759"/>
<gene>
    <name evidence="15" type="ORF">NLS_LOCUS2089</name>
</gene>
<sequence>MAKSAGMFANLRRMIATMTCQIRWESSKALGPTSPMAPAEKGTRPKGIWGLLGSPWQDPLPKGEMAVTRLDDLNNMIHRCSLWPMTFGLACCAVEMMHFAAPRYDMDRFGVVFRASPRQSDVMIVAGTVTNKMAPAVRRVYDQMPEPKWVISMGSCANGGGYYHYSYSVLKGVDRIIPVDIYVPGCPPSAEALLYGVLQLQKKIKRKREALMWHRSVRTLSSAFNGLWLRPIQLNSKHWKRRLINFVRDSVNPGFDAYLTQASLQQFRVNELHILLSSFKCPKLGKKTELVQRCINLLQNARNQAAVIQKIREISSSRRYSASSAPSIPMYNHVDGNGVMNGYNPVMTLSSALMQQQYISAHNPFSSQLVQIRSLNIADLPFYDKQQTLLELSELPANISGIRSTSRLAFTFAVPPNVMPHIAYRNESTALPRTELQLRFFLLDHMAEQHDDFPPNCNVKIDDVPVTLPNIIPTNKPNVEPKRPSRPVNITPYCQPPRDTMRPHRLVVEWSADKRSWALGIYVVKRLTSDILLQRLLDNLATRRDAEETKRVIKNRLSSDDDTIQMETLKMSLLCPLGRTRMLIPVKAYDCAHLQCFDLSNFLRMNEKRPTWKCAVCNNGAPYKKLIIDGYFEKVLKDTTSNITEVELLHDGSWRPVDEEDKSASDNEEEINSSNDSKSYAKIVKNSALHNGNRMNAITDGDVIILDSDDDDEVVQQLPLQSSISRGKRRNITPSVVCIDLDDTDSADLSPQTCQTSRISSTALSFNNNTSVVASTSSSSATDVTVGTSTQIGSSRPVVQYQQQQPQHTSQTVQYFPNPAVPLVPPPDTVMAGTSNANYFHSFEQPYPYYQQDFNTRLIAEELRQFMANIQQSTNTPSFPRYSS</sequence>
<dbReference type="GO" id="GO:0048038">
    <property type="term" value="F:quinone binding"/>
    <property type="evidence" value="ECO:0007669"/>
    <property type="project" value="InterPro"/>
</dbReference>
<dbReference type="OMA" id="FMANIQH"/>
<comment type="subunit">
    <text evidence="4">Complex I is composed of 45 different subunits This is a component of the iron-sulfur (IP) fragment of the enzyme.</text>
</comment>
<evidence type="ECO:0000259" key="13">
    <source>
        <dbReference type="PROSITE" id="PS51044"/>
    </source>
</evidence>